<feature type="transmembrane region" description="Helical" evidence="10">
    <location>
        <begin position="65"/>
        <end position="92"/>
    </location>
</feature>
<evidence type="ECO:0000256" key="7">
    <source>
        <dbReference type="ARBA" id="ARBA00022840"/>
    </source>
</evidence>
<name>A0A850C1R7_9ACTN</name>
<keyword evidence="9" id="KW-0175">Coiled coil</keyword>
<dbReference type="GO" id="GO:0016020">
    <property type="term" value="C:membrane"/>
    <property type="evidence" value="ECO:0007669"/>
    <property type="project" value="InterPro"/>
</dbReference>
<evidence type="ECO:0000256" key="4">
    <source>
        <dbReference type="ARBA" id="ARBA00022679"/>
    </source>
</evidence>
<dbReference type="GO" id="GO:0046983">
    <property type="term" value="F:protein dimerization activity"/>
    <property type="evidence" value="ECO:0007669"/>
    <property type="project" value="InterPro"/>
</dbReference>
<dbReference type="InterPro" id="IPR011712">
    <property type="entry name" value="Sig_transdc_His_kin_sub3_dim/P"/>
</dbReference>
<dbReference type="SUPFAM" id="SSF55874">
    <property type="entry name" value="ATPase domain of HSP90 chaperone/DNA topoisomerase II/histidine kinase"/>
    <property type="match status" value="1"/>
</dbReference>
<evidence type="ECO:0000256" key="8">
    <source>
        <dbReference type="ARBA" id="ARBA00023012"/>
    </source>
</evidence>
<dbReference type="InterPro" id="IPR050482">
    <property type="entry name" value="Sensor_HK_TwoCompSys"/>
</dbReference>
<evidence type="ECO:0000256" key="10">
    <source>
        <dbReference type="SAM" id="Phobius"/>
    </source>
</evidence>
<accession>A0A850C1R7</accession>
<gene>
    <name evidence="12" type="ORF">HOQ43_01235</name>
</gene>
<keyword evidence="3" id="KW-0597">Phosphoprotein</keyword>
<keyword evidence="6 12" id="KW-0418">Kinase</keyword>
<dbReference type="GO" id="GO:0000155">
    <property type="term" value="F:phosphorelay sensor kinase activity"/>
    <property type="evidence" value="ECO:0007669"/>
    <property type="project" value="InterPro"/>
</dbReference>
<keyword evidence="7" id="KW-0067">ATP-binding</keyword>
<comment type="caution">
    <text evidence="12">The sequence shown here is derived from an EMBL/GenBank/DDBJ whole genome shotgun (WGS) entry which is preliminary data.</text>
</comment>
<dbReference type="AlphaFoldDB" id="A0A850C1R7"/>
<evidence type="ECO:0000313" key="12">
    <source>
        <dbReference type="EMBL" id="NUQ87078.1"/>
    </source>
</evidence>
<evidence type="ECO:0000313" key="13">
    <source>
        <dbReference type="Proteomes" id="UP000574690"/>
    </source>
</evidence>
<keyword evidence="10" id="KW-0812">Transmembrane</keyword>
<sequence>MSTITASVTAWRHSGSRWPAVLLDAALIAVAGADLAFNRMPGNWWDDVILAAGVLALAVRRRFPLAVFIATLPIALLAGQSAASLIALFTVACATRNRWLLSGCALVYAGLTIAPWWGGGDILAESAWPVWGVYSLAPAGAAVFLGQLVQTKQELSRRLDEISEVREHEQALATQKVLAQERAHLAREMHDVVSHQVSLIAVRAGALQVSTEEPVAREAADTIRTLAARTLDELRYMVSVLRAGGGADNGLAPQPTLDQLGELVDNAGMEARLETGPLPELSPPVQRAIYRTVQEALTNARKHAPGAPVRVVVAQDDGAVLAEVINAAPHRPVVPLPSAKHGLIGLKQRAELLGGAFEAGPTDTGGWRVALRVPLKSMG</sequence>
<keyword evidence="10" id="KW-0472">Membrane</keyword>
<evidence type="ECO:0000256" key="9">
    <source>
        <dbReference type="SAM" id="Coils"/>
    </source>
</evidence>
<dbReference type="Pfam" id="PF07730">
    <property type="entry name" value="HisKA_3"/>
    <property type="match status" value="1"/>
</dbReference>
<organism evidence="12 13">
    <name type="scientific">Glycomyces artemisiae</name>
    <dbReference type="NCBI Taxonomy" id="1076443"/>
    <lineage>
        <taxon>Bacteria</taxon>
        <taxon>Bacillati</taxon>
        <taxon>Actinomycetota</taxon>
        <taxon>Actinomycetes</taxon>
        <taxon>Glycomycetales</taxon>
        <taxon>Glycomycetaceae</taxon>
        <taxon>Glycomyces</taxon>
    </lineage>
</organism>
<feature type="domain" description="Signal transduction histidine kinase subgroup 3 dimerisation and phosphoacceptor" evidence="11">
    <location>
        <begin position="181"/>
        <end position="243"/>
    </location>
</feature>
<dbReference type="PANTHER" id="PTHR24421">
    <property type="entry name" value="NITRATE/NITRITE SENSOR PROTEIN NARX-RELATED"/>
    <property type="match status" value="1"/>
</dbReference>
<dbReference type="Gene3D" id="3.30.565.10">
    <property type="entry name" value="Histidine kinase-like ATPase, C-terminal domain"/>
    <property type="match status" value="1"/>
</dbReference>
<evidence type="ECO:0000256" key="3">
    <source>
        <dbReference type="ARBA" id="ARBA00022553"/>
    </source>
</evidence>
<feature type="transmembrane region" description="Helical" evidence="10">
    <location>
        <begin position="99"/>
        <end position="118"/>
    </location>
</feature>
<evidence type="ECO:0000256" key="2">
    <source>
        <dbReference type="ARBA" id="ARBA00012438"/>
    </source>
</evidence>
<comment type="catalytic activity">
    <reaction evidence="1">
        <text>ATP + protein L-histidine = ADP + protein N-phospho-L-histidine.</text>
        <dbReference type="EC" id="2.7.13.3"/>
    </reaction>
</comment>
<dbReference type="Proteomes" id="UP000574690">
    <property type="component" value="Unassembled WGS sequence"/>
</dbReference>
<dbReference type="EMBL" id="JABFXE010000051">
    <property type="protein sequence ID" value="NUQ87078.1"/>
    <property type="molecule type" value="Genomic_DNA"/>
</dbReference>
<dbReference type="CDD" id="cd16917">
    <property type="entry name" value="HATPase_UhpB-NarQ-NarX-like"/>
    <property type="match status" value="1"/>
</dbReference>
<dbReference type="EC" id="2.7.13.3" evidence="2"/>
<dbReference type="PANTHER" id="PTHR24421:SF10">
    <property type="entry name" value="NITRATE_NITRITE SENSOR PROTEIN NARQ"/>
    <property type="match status" value="1"/>
</dbReference>
<reference evidence="12 13" key="1">
    <citation type="submission" date="2020-05" db="EMBL/GenBank/DDBJ databases">
        <title>DNA-SIP metagenomic assembled genomes.</title>
        <authorList>
            <person name="Yu J."/>
        </authorList>
    </citation>
    <scope>NUCLEOTIDE SEQUENCE [LARGE SCALE GENOMIC DNA]</scope>
    <source>
        <strain evidence="12">Bin5.27</strain>
    </source>
</reference>
<feature type="coiled-coil region" evidence="9">
    <location>
        <begin position="145"/>
        <end position="172"/>
    </location>
</feature>
<keyword evidence="10" id="KW-1133">Transmembrane helix</keyword>
<keyword evidence="4" id="KW-0808">Transferase</keyword>
<feature type="transmembrane region" description="Helical" evidence="10">
    <location>
        <begin position="20"/>
        <end position="37"/>
    </location>
</feature>
<proteinExistence type="predicted"/>
<keyword evidence="8" id="KW-0902">Two-component regulatory system</keyword>
<feature type="transmembrane region" description="Helical" evidence="10">
    <location>
        <begin position="130"/>
        <end position="149"/>
    </location>
</feature>
<dbReference type="Gene3D" id="1.20.5.1930">
    <property type="match status" value="1"/>
</dbReference>
<evidence type="ECO:0000256" key="1">
    <source>
        <dbReference type="ARBA" id="ARBA00000085"/>
    </source>
</evidence>
<evidence type="ECO:0000256" key="5">
    <source>
        <dbReference type="ARBA" id="ARBA00022741"/>
    </source>
</evidence>
<dbReference type="GO" id="GO:0005524">
    <property type="term" value="F:ATP binding"/>
    <property type="evidence" value="ECO:0007669"/>
    <property type="project" value="UniProtKB-KW"/>
</dbReference>
<dbReference type="InterPro" id="IPR036890">
    <property type="entry name" value="HATPase_C_sf"/>
</dbReference>
<evidence type="ECO:0000259" key="11">
    <source>
        <dbReference type="Pfam" id="PF07730"/>
    </source>
</evidence>
<evidence type="ECO:0000256" key="6">
    <source>
        <dbReference type="ARBA" id="ARBA00022777"/>
    </source>
</evidence>
<keyword evidence="5" id="KW-0547">Nucleotide-binding</keyword>
<protein>
    <recommendedName>
        <fullName evidence="2">histidine kinase</fullName>
        <ecNumber evidence="2">2.7.13.3</ecNumber>
    </recommendedName>
</protein>